<keyword evidence="1" id="KW-0472">Membrane</keyword>
<feature type="transmembrane region" description="Helical" evidence="1">
    <location>
        <begin position="179"/>
        <end position="200"/>
    </location>
</feature>
<reference evidence="2 3" key="1">
    <citation type="journal article" date="2021" name="Elife">
        <title>Chloroplast acquisition without the gene transfer in kleptoplastic sea slugs, Plakobranchus ocellatus.</title>
        <authorList>
            <person name="Maeda T."/>
            <person name="Takahashi S."/>
            <person name="Yoshida T."/>
            <person name="Shimamura S."/>
            <person name="Takaki Y."/>
            <person name="Nagai Y."/>
            <person name="Toyoda A."/>
            <person name="Suzuki Y."/>
            <person name="Arimoto A."/>
            <person name="Ishii H."/>
            <person name="Satoh N."/>
            <person name="Nishiyama T."/>
            <person name="Hasebe M."/>
            <person name="Maruyama T."/>
            <person name="Minagawa J."/>
            <person name="Obokata J."/>
            <person name="Shigenobu S."/>
        </authorList>
    </citation>
    <scope>NUCLEOTIDE SEQUENCE [LARGE SCALE GENOMIC DNA]</scope>
</reference>
<feature type="transmembrane region" description="Helical" evidence="1">
    <location>
        <begin position="50"/>
        <end position="72"/>
    </location>
</feature>
<evidence type="ECO:0000256" key="1">
    <source>
        <dbReference type="SAM" id="Phobius"/>
    </source>
</evidence>
<feature type="transmembrane region" description="Helical" evidence="1">
    <location>
        <begin position="147"/>
        <end position="167"/>
    </location>
</feature>
<evidence type="ECO:0000313" key="2">
    <source>
        <dbReference type="EMBL" id="GFR99251.1"/>
    </source>
</evidence>
<dbReference type="Proteomes" id="UP000762676">
    <property type="component" value="Unassembled WGS sequence"/>
</dbReference>
<feature type="transmembrane region" description="Helical" evidence="1">
    <location>
        <begin position="84"/>
        <end position="103"/>
    </location>
</feature>
<proteinExistence type="predicted"/>
<feature type="transmembrane region" description="Helical" evidence="1">
    <location>
        <begin position="207"/>
        <end position="224"/>
    </location>
</feature>
<comment type="caution">
    <text evidence="2">The sequence shown here is derived from an EMBL/GenBank/DDBJ whole genome shotgun (WGS) entry which is preliminary data.</text>
</comment>
<feature type="transmembrane region" description="Helical" evidence="1">
    <location>
        <begin position="115"/>
        <end position="135"/>
    </location>
</feature>
<accession>A0AAV4HMX7</accession>
<evidence type="ECO:0000313" key="3">
    <source>
        <dbReference type="Proteomes" id="UP000762676"/>
    </source>
</evidence>
<gene>
    <name evidence="2" type="ORF">ElyMa_004523200</name>
</gene>
<keyword evidence="1" id="KW-0812">Transmembrane</keyword>
<sequence length="254" mass="28756">MTCASTASTAFLVINLIALVVLTTFSWVLYSECNNFVDNRFIAGITPPDWTLITGWLSVQSMQLLWHIYYIYRLIVSDDQSPELLPPTWTALLLFSTSCNIVWLFMIHKLYIDEALWFIATSTIILLIITIRSHGVHVWKHTLLRNALMLDTVWLMMATAMTVGVAVKHVDGDEKFLTFVVLWGFTGAHGLYAIIDILFLNRKYTKCSFTSYLIIILYSCVLVVEQPNLSAIVLLSTTLGFLTCKIILCACTLL</sequence>
<evidence type="ECO:0008006" key="4">
    <source>
        <dbReference type="Google" id="ProtNLM"/>
    </source>
</evidence>
<feature type="transmembrane region" description="Helical" evidence="1">
    <location>
        <begin position="230"/>
        <end position="253"/>
    </location>
</feature>
<keyword evidence="3" id="KW-1185">Reference proteome</keyword>
<keyword evidence="1" id="KW-1133">Transmembrane helix</keyword>
<feature type="transmembrane region" description="Helical" evidence="1">
    <location>
        <begin position="12"/>
        <end position="30"/>
    </location>
</feature>
<dbReference type="EMBL" id="BMAT01009132">
    <property type="protein sequence ID" value="GFR99251.1"/>
    <property type="molecule type" value="Genomic_DNA"/>
</dbReference>
<organism evidence="2 3">
    <name type="scientific">Elysia marginata</name>
    <dbReference type="NCBI Taxonomy" id="1093978"/>
    <lineage>
        <taxon>Eukaryota</taxon>
        <taxon>Metazoa</taxon>
        <taxon>Spiralia</taxon>
        <taxon>Lophotrochozoa</taxon>
        <taxon>Mollusca</taxon>
        <taxon>Gastropoda</taxon>
        <taxon>Heterobranchia</taxon>
        <taxon>Euthyneura</taxon>
        <taxon>Panpulmonata</taxon>
        <taxon>Sacoglossa</taxon>
        <taxon>Placobranchoidea</taxon>
        <taxon>Plakobranchidae</taxon>
        <taxon>Elysia</taxon>
    </lineage>
</organism>
<dbReference type="AlphaFoldDB" id="A0AAV4HMX7"/>
<protein>
    <recommendedName>
        <fullName evidence="4">Post-GPI attachment to proteins factor 3</fullName>
    </recommendedName>
</protein>
<name>A0AAV4HMX7_9GAST</name>